<dbReference type="PANTHER" id="PTHR34227">
    <property type="entry name" value="CHAPERONE PROTEIN YCDY"/>
    <property type="match status" value="1"/>
</dbReference>
<comment type="caution">
    <text evidence="8">The sequence shown here is derived from an EMBL/GenBank/DDBJ whole genome shotgun (WGS) entry which is preliminary data.</text>
</comment>
<evidence type="ECO:0000256" key="7">
    <source>
        <dbReference type="HAMAP-Rule" id="MF_01150"/>
    </source>
</evidence>
<name>A0A090NMP7_SHIDY</name>
<dbReference type="SUPFAM" id="SSF89155">
    <property type="entry name" value="TorD-like"/>
    <property type="match status" value="1"/>
</dbReference>
<evidence type="ECO:0000256" key="1">
    <source>
        <dbReference type="ARBA" id="ARBA00004496"/>
    </source>
</evidence>
<comment type="similarity">
    <text evidence="5 7">Belongs to the TorD/DmsD family. TorD subfamily.</text>
</comment>
<evidence type="ECO:0000313" key="9">
    <source>
        <dbReference type="Proteomes" id="UP000017944"/>
    </source>
</evidence>
<evidence type="ECO:0000256" key="3">
    <source>
        <dbReference type="ARBA" id="ARBA00023186"/>
    </source>
</evidence>
<dbReference type="PATRIC" id="fig|1401327.3.peg.378"/>
<gene>
    <name evidence="7" type="primary">torD</name>
    <name evidence="8" type="ORF">WRSd3_00417</name>
</gene>
<keyword evidence="3 7" id="KW-0143">Chaperone</keyword>
<comment type="function">
    <text evidence="4 7">Involved in the biogenesis of TorA. Acts on TorA before the insertion of the molybdenum cofactor and, as a result, probably favors a conformation of the apoenzyme that is competent for acquiring the cofactor.</text>
</comment>
<evidence type="ECO:0000256" key="5">
    <source>
        <dbReference type="ARBA" id="ARBA00061353"/>
    </source>
</evidence>
<evidence type="ECO:0000256" key="6">
    <source>
        <dbReference type="ARBA" id="ARBA00072780"/>
    </source>
</evidence>
<dbReference type="AlphaFoldDB" id="A0A090NMP7"/>
<dbReference type="InterPro" id="IPR036411">
    <property type="entry name" value="TorD-like_sf"/>
</dbReference>
<dbReference type="InterPro" id="IPR050289">
    <property type="entry name" value="TorD/DmsD_chaperones"/>
</dbReference>
<evidence type="ECO:0000313" key="8">
    <source>
        <dbReference type="EMBL" id="ESU81925.1"/>
    </source>
</evidence>
<dbReference type="Gene3D" id="1.20.1280.20">
    <property type="entry name" value="HscB, C-terminal domain"/>
    <property type="match status" value="1"/>
</dbReference>
<dbReference type="InterPro" id="IPR036386">
    <property type="entry name" value="HscB_C_sf"/>
</dbReference>
<dbReference type="NCBIfam" id="NF003442">
    <property type="entry name" value="PRK04976.1"/>
    <property type="match status" value="1"/>
</dbReference>
<dbReference type="GO" id="GO:0006457">
    <property type="term" value="P:protein folding"/>
    <property type="evidence" value="ECO:0007669"/>
    <property type="project" value="UniProtKB-UniRule"/>
</dbReference>
<reference evidence="8 9" key="1">
    <citation type="submission" date="2013-10" db="EMBL/GenBank/DDBJ databases">
        <title>Draft genomes and the virulence plasmids of Sd1617 vaccine constructs: WRSd3 and WRSd5.</title>
        <authorList>
            <person name="Aksomboon Vongsawan A."/>
            <person name="Venkatesan M.M."/>
            <person name="Vaisvil B."/>
            <person name="Emel G."/>
            <person name="Kepatral V."/>
            <person name="Sethabutr O."/>
            <person name="Serichantalergs O."/>
            <person name="Mason C."/>
        </authorList>
    </citation>
    <scope>NUCLEOTIDE SEQUENCE [LARGE SCALE GENOMIC DNA]</scope>
    <source>
        <strain evidence="8 9">WRSd3</strain>
    </source>
</reference>
<dbReference type="Proteomes" id="UP000017944">
    <property type="component" value="Unassembled WGS sequence"/>
</dbReference>
<dbReference type="GO" id="GO:0051259">
    <property type="term" value="P:protein complex oligomerization"/>
    <property type="evidence" value="ECO:0007669"/>
    <property type="project" value="InterPro"/>
</dbReference>
<evidence type="ECO:0000256" key="4">
    <source>
        <dbReference type="ARBA" id="ARBA00055751"/>
    </source>
</evidence>
<dbReference type="PANTHER" id="PTHR34227:SF11">
    <property type="entry name" value="CHAPERONE PROTEIN TORD"/>
    <property type="match status" value="1"/>
</dbReference>
<dbReference type="InterPro" id="IPR020945">
    <property type="entry name" value="DMSO/NO3_reduct_chaperone"/>
</dbReference>
<dbReference type="EMBL" id="AXUT01000032">
    <property type="protein sequence ID" value="ESU81925.1"/>
    <property type="molecule type" value="Genomic_DNA"/>
</dbReference>
<accession>A0A090NMP7</accession>
<sequence length="210" mass="23674">MRICSRVAGEIMTTLTAQQIACVYAWLAQLFSRELDDEQLTQIASAQMAEWFSLLKSEPLLTAAVNELENCVATLTVRDDARLELAADFCGLFLMTDKQAALPYASAYKQDEQEIKRLLVEAGMETSGNFNEPADHLAIYLELLSHLHFSLGEGTVPARRIDSLRQKTLTALWQWLPEFVARCHQYDSFGFYAALSQLLLVLVEGDHQNR</sequence>
<dbReference type="HAMAP" id="MF_01150">
    <property type="entry name" value="TorD"/>
    <property type="match status" value="1"/>
</dbReference>
<dbReference type="Gene3D" id="1.20.120.1820">
    <property type="match status" value="1"/>
</dbReference>
<dbReference type="GO" id="GO:0005737">
    <property type="term" value="C:cytoplasm"/>
    <property type="evidence" value="ECO:0007669"/>
    <property type="project" value="UniProtKB-SubCell"/>
</dbReference>
<keyword evidence="2 7" id="KW-0963">Cytoplasm</keyword>
<dbReference type="FunFam" id="1.20.120.1820:FF:000001">
    <property type="entry name" value="Chaperone protein TorD"/>
    <property type="match status" value="1"/>
</dbReference>
<evidence type="ECO:0000256" key="2">
    <source>
        <dbReference type="ARBA" id="ARBA00022490"/>
    </source>
</evidence>
<dbReference type="Pfam" id="PF02613">
    <property type="entry name" value="Nitrate_red_del"/>
    <property type="match status" value="1"/>
</dbReference>
<organism evidence="8 9">
    <name type="scientific">Shigella dysenteriae WRSd3</name>
    <dbReference type="NCBI Taxonomy" id="1401327"/>
    <lineage>
        <taxon>Bacteria</taxon>
        <taxon>Pseudomonadati</taxon>
        <taxon>Pseudomonadota</taxon>
        <taxon>Gammaproteobacteria</taxon>
        <taxon>Enterobacterales</taxon>
        <taxon>Enterobacteriaceae</taxon>
        <taxon>Shigella</taxon>
    </lineage>
</organism>
<comment type="subcellular location">
    <subcellularLocation>
        <location evidence="1 7">Cytoplasm</location>
    </subcellularLocation>
</comment>
<protein>
    <recommendedName>
        <fullName evidence="6 7">Chaperone protein TorD</fullName>
    </recommendedName>
</protein>
<dbReference type="InterPro" id="IPR023069">
    <property type="entry name" value="Chaperone_TorD"/>
</dbReference>
<proteinExistence type="inferred from homology"/>